<sequence>MIKFNFSMRRLYYLMLFFVSISSYSQNVVREDITLTILKDSIENNSLVTVEFFNHSNTDYYLPLDISMTRYLTFNSEYASENIFSLKENWYDKNMKLGKLMGSDVTDCMDPSQSLFSSKSKEKEKNFKNIDVLLIKSKTRVRIQIPIVYFKQYYYKCVLYYWETGGLLANFQLEYHVTRDSMEQLRKGNEYYSRKNLEDQGYQLYTEKIESNIIPLKISEKMKAFINDYPSYNKAFLEIETE</sequence>
<name>A0A378U6A7_MYROD</name>
<gene>
    <name evidence="1" type="ORF">NCTC11179_03515</name>
</gene>
<dbReference type="EMBL" id="UGQL01000002">
    <property type="protein sequence ID" value="STZ69990.1"/>
    <property type="molecule type" value="Genomic_DNA"/>
</dbReference>
<keyword evidence="2" id="KW-1185">Reference proteome</keyword>
<dbReference type="Proteomes" id="UP000255024">
    <property type="component" value="Unassembled WGS sequence"/>
</dbReference>
<evidence type="ECO:0000313" key="2">
    <source>
        <dbReference type="Proteomes" id="UP000255024"/>
    </source>
</evidence>
<evidence type="ECO:0000313" key="1">
    <source>
        <dbReference type="EMBL" id="STZ69990.1"/>
    </source>
</evidence>
<accession>A0A378U6A7</accession>
<reference evidence="1 2" key="1">
    <citation type="submission" date="2018-06" db="EMBL/GenBank/DDBJ databases">
        <authorList>
            <consortium name="Pathogen Informatics"/>
            <person name="Doyle S."/>
        </authorList>
    </citation>
    <scope>NUCLEOTIDE SEQUENCE [LARGE SCALE GENOMIC DNA]</scope>
    <source>
        <strain evidence="1 2">NCTC11179</strain>
    </source>
</reference>
<proteinExistence type="predicted"/>
<protein>
    <submittedName>
        <fullName evidence="1">Uncharacterized protein</fullName>
    </submittedName>
</protein>
<organism evidence="1 2">
    <name type="scientific">Myroides odoratus</name>
    <name type="common">Flavobacterium odoratum</name>
    <dbReference type="NCBI Taxonomy" id="256"/>
    <lineage>
        <taxon>Bacteria</taxon>
        <taxon>Pseudomonadati</taxon>
        <taxon>Bacteroidota</taxon>
        <taxon>Flavobacteriia</taxon>
        <taxon>Flavobacteriales</taxon>
        <taxon>Flavobacteriaceae</taxon>
        <taxon>Myroides</taxon>
    </lineage>
</organism>
<dbReference type="AlphaFoldDB" id="A0A378U6A7"/>